<dbReference type="GO" id="GO:0003677">
    <property type="term" value="F:DNA binding"/>
    <property type="evidence" value="ECO:0007669"/>
    <property type="project" value="UniProtKB-UniRule"/>
</dbReference>
<dbReference type="PROSITE" id="PS51755">
    <property type="entry name" value="OMPR_PHOB"/>
    <property type="match status" value="1"/>
</dbReference>
<organism evidence="6 7">
    <name type="scientific">Catenuloplanes indicus</name>
    <dbReference type="NCBI Taxonomy" id="137267"/>
    <lineage>
        <taxon>Bacteria</taxon>
        <taxon>Bacillati</taxon>
        <taxon>Actinomycetota</taxon>
        <taxon>Actinomycetes</taxon>
        <taxon>Micromonosporales</taxon>
        <taxon>Micromonosporaceae</taxon>
        <taxon>Catenuloplanes</taxon>
    </lineage>
</organism>
<dbReference type="PANTHER" id="PTHR47691">
    <property type="entry name" value="REGULATOR-RELATED"/>
    <property type="match status" value="1"/>
</dbReference>
<sequence>MRRYAVLGPTEVLDGDRPVHLGGPLPRRLLTALIAAEGAAVPDDRLSEAVWPGRPPGRAATLQVYVSRLRRALGDGVLVRTGGGYALAVPPGATDAGRFRQLAADGRALAAADRPAQAREVFEEALLLWRGEPYADLPGAAAREPLIALREAVLEESAEAGLAAGQHARAVAELEALTRAEPYRERRWALFALALYRSGRQADALDAMRRMRELLADELGVDPGPELRRLERRILSQDPELTGAPGRPARPLSSFVGRDADLRLLDKLASGHRLVTVAGPAGVGKTRLIIEYAAGVTGEAWLARLADVTDPALITSAIAAATGVTGTVSDPLDRVARALAGRDGLLLLDNCEHLPGAVAEVALALLARAPGLRVLATSRAPLGVDGEQILPLGPLAVDDAVALLGDRIRAVRPAWAARGPDEPDVRRLATALDGIPLALELAAARARTLSLRELIEHLGDRFALLGHIPRGLPNPHATLQAAIAWSVDLLAPVERERLLRLWPFEGGLPLTAAAAVWSAAPLAAVETLDALVGQSVVTADPSGPPARYLLLETVRAFCRAADPDPAASRENHAAWVRDLVATASADLLGARSAEAMRVLHRELPNIRAAIAHDLDRAPEAALRTGAALMWFWIRGGLVDEGRDVLSGALRAAAGAPAADVHRARAALAGLIAVSGEMGTARAMLVDTAARLGAGGDERLLGEVRYYESMAHLWDGDPASALEAATEAHRLAVETGTEWLIPSAAAVRGAALIGSGRVTDGRRQLRAAAEGAVHVGQFWTAALSDLMLAQTLDGRPAEALSLLRSAVRTFRREDDLNSVLAVLEHAAVVLDALGDTGRAALLRAAVHHHLTRFGVRAGRTYIGTVTPAGPGPAAPPADPPSLSEAIAALESE</sequence>
<dbReference type="InterPro" id="IPR011990">
    <property type="entry name" value="TPR-like_helical_dom_sf"/>
</dbReference>
<comment type="caution">
    <text evidence="6">The sequence shown here is derived from an EMBL/GenBank/DDBJ whole genome shotgun (WGS) entry which is preliminary data.</text>
</comment>
<evidence type="ECO:0000313" key="7">
    <source>
        <dbReference type="Proteomes" id="UP001240236"/>
    </source>
</evidence>
<dbReference type="GO" id="GO:0000160">
    <property type="term" value="P:phosphorelay signal transduction system"/>
    <property type="evidence" value="ECO:0007669"/>
    <property type="project" value="InterPro"/>
</dbReference>
<dbReference type="InterPro" id="IPR005158">
    <property type="entry name" value="BTAD"/>
</dbReference>
<dbReference type="EMBL" id="JAUSUZ010000001">
    <property type="protein sequence ID" value="MDQ0371225.1"/>
    <property type="molecule type" value="Genomic_DNA"/>
</dbReference>
<dbReference type="AlphaFoldDB" id="A0AAE3W8H1"/>
<dbReference type="SMART" id="SM01043">
    <property type="entry name" value="BTAD"/>
    <property type="match status" value="1"/>
</dbReference>
<dbReference type="InterPro" id="IPR036388">
    <property type="entry name" value="WH-like_DNA-bd_sf"/>
</dbReference>
<dbReference type="InterPro" id="IPR001867">
    <property type="entry name" value="OmpR/PhoB-type_DNA-bd"/>
</dbReference>
<evidence type="ECO:0000256" key="2">
    <source>
        <dbReference type="ARBA" id="ARBA00023125"/>
    </source>
</evidence>
<keyword evidence="7" id="KW-1185">Reference proteome</keyword>
<feature type="domain" description="OmpR/PhoB-type" evidence="5">
    <location>
        <begin position="1"/>
        <end position="89"/>
    </location>
</feature>
<gene>
    <name evidence="6" type="ORF">J2S42_007894</name>
</gene>
<dbReference type="Gene3D" id="1.25.40.10">
    <property type="entry name" value="Tetratricopeptide repeat domain"/>
    <property type="match status" value="1"/>
</dbReference>
<dbReference type="RefSeq" id="WP_307247831.1">
    <property type="nucleotide sequence ID" value="NZ_JAUSUZ010000001.1"/>
</dbReference>
<dbReference type="PANTHER" id="PTHR47691:SF3">
    <property type="entry name" value="HTH-TYPE TRANSCRIPTIONAL REGULATOR RV0890C-RELATED"/>
    <property type="match status" value="1"/>
</dbReference>
<dbReference type="Gene3D" id="3.40.50.300">
    <property type="entry name" value="P-loop containing nucleotide triphosphate hydrolases"/>
    <property type="match status" value="1"/>
</dbReference>
<dbReference type="Pfam" id="PF25872">
    <property type="entry name" value="HTH_77"/>
    <property type="match status" value="1"/>
</dbReference>
<accession>A0AAE3W8H1</accession>
<reference evidence="6 7" key="1">
    <citation type="submission" date="2023-07" db="EMBL/GenBank/DDBJ databases">
        <title>Sequencing the genomes of 1000 actinobacteria strains.</title>
        <authorList>
            <person name="Klenk H.-P."/>
        </authorList>
    </citation>
    <scope>NUCLEOTIDE SEQUENCE [LARGE SCALE GENOMIC DNA]</scope>
    <source>
        <strain evidence="6 7">DSM 44709</strain>
    </source>
</reference>
<feature type="compositionally biased region" description="Pro residues" evidence="4">
    <location>
        <begin position="868"/>
        <end position="878"/>
    </location>
</feature>
<keyword evidence="2 3" id="KW-0238">DNA-binding</keyword>
<evidence type="ECO:0000259" key="5">
    <source>
        <dbReference type="PROSITE" id="PS51755"/>
    </source>
</evidence>
<dbReference type="SUPFAM" id="SSF52540">
    <property type="entry name" value="P-loop containing nucleoside triphosphate hydrolases"/>
    <property type="match status" value="1"/>
</dbReference>
<dbReference type="InterPro" id="IPR058852">
    <property type="entry name" value="HTH_77"/>
</dbReference>
<evidence type="ECO:0000313" key="6">
    <source>
        <dbReference type="EMBL" id="MDQ0371225.1"/>
    </source>
</evidence>
<dbReference type="SUPFAM" id="SSF46894">
    <property type="entry name" value="C-terminal effector domain of the bipartite response regulators"/>
    <property type="match status" value="1"/>
</dbReference>
<dbReference type="Pfam" id="PF00486">
    <property type="entry name" value="Trans_reg_C"/>
    <property type="match status" value="1"/>
</dbReference>
<dbReference type="Gene3D" id="1.10.10.10">
    <property type="entry name" value="Winged helix-like DNA-binding domain superfamily/Winged helix DNA-binding domain"/>
    <property type="match status" value="1"/>
</dbReference>
<dbReference type="SMART" id="SM00862">
    <property type="entry name" value="Trans_reg_C"/>
    <property type="match status" value="1"/>
</dbReference>
<dbReference type="Pfam" id="PF03704">
    <property type="entry name" value="BTAD"/>
    <property type="match status" value="1"/>
</dbReference>
<comment type="similarity">
    <text evidence="1">Belongs to the AfsR/DnrI/RedD regulatory family.</text>
</comment>
<evidence type="ECO:0000256" key="4">
    <source>
        <dbReference type="SAM" id="MobiDB-lite"/>
    </source>
</evidence>
<proteinExistence type="inferred from homology"/>
<dbReference type="GO" id="GO:0006355">
    <property type="term" value="P:regulation of DNA-templated transcription"/>
    <property type="evidence" value="ECO:0007669"/>
    <property type="project" value="InterPro"/>
</dbReference>
<evidence type="ECO:0000256" key="3">
    <source>
        <dbReference type="PROSITE-ProRule" id="PRU01091"/>
    </source>
</evidence>
<dbReference type="Proteomes" id="UP001240236">
    <property type="component" value="Unassembled WGS sequence"/>
</dbReference>
<dbReference type="CDD" id="cd15831">
    <property type="entry name" value="BTAD"/>
    <property type="match status" value="1"/>
</dbReference>
<feature type="region of interest" description="Disordered" evidence="4">
    <location>
        <begin position="866"/>
        <end position="891"/>
    </location>
</feature>
<dbReference type="InterPro" id="IPR016032">
    <property type="entry name" value="Sig_transdc_resp-reg_C-effctor"/>
</dbReference>
<dbReference type="SUPFAM" id="SSF48452">
    <property type="entry name" value="TPR-like"/>
    <property type="match status" value="2"/>
</dbReference>
<feature type="DNA-binding region" description="OmpR/PhoB-type" evidence="3">
    <location>
        <begin position="1"/>
        <end position="89"/>
    </location>
</feature>
<name>A0AAE3W8H1_9ACTN</name>
<dbReference type="InterPro" id="IPR027417">
    <property type="entry name" value="P-loop_NTPase"/>
</dbReference>
<protein>
    <submittedName>
        <fullName evidence="6">ATPase</fullName>
    </submittedName>
</protein>
<evidence type="ECO:0000256" key="1">
    <source>
        <dbReference type="ARBA" id="ARBA00005820"/>
    </source>
</evidence>